<gene>
    <name evidence="3" type="ORF">K432DRAFT_424894</name>
</gene>
<keyword evidence="4" id="KW-1185">Reference proteome</keyword>
<keyword evidence="2" id="KW-0812">Transmembrane</keyword>
<accession>A0A8E2JG92</accession>
<evidence type="ECO:0008006" key="5">
    <source>
        <dbReference type="Google" id="ProtNLM"/>
    </source>
</evidence>
<feature type="region of interest" description="Disordered" evidence="1">
    <location>
        <begin position="338"/>
        <end position="396"/>
    </location>
</feature>
<organism evidence="3 4">
    <name type="scientific">Lepidopterella palustris CBS 459.81</name>
    <dbReference type="NCBI Taxonomy" id="1314670"/>
    <lineage>
        <taxon>Eukaryota</taxon>
        <taxon>Fungi</taxon>
        <taxon>Dikarya</taxon>
        <taxon>Ascomycota</taxon>
        <taxon>Pezizomycotina</taxon>
        <taxon>Dothideomycetes</taxon>
        <taxon>Pleosporomycetidae</taxon>
        <taxon>Mytilinidiales</taxon>
        <taxon>Argynnaceae</taxon>
        <taxon>Lepidopterella</taxon>
    </lineage>
</organism>
<protein>
    <recommendedName>
        <fullName evidence="5">Mid2 domain-containing protein</fullName>
    </recommendedName>
</protein>
<dbReference type="EMBL" id="KV744918">
    <property type="protein sequence ID" value="OCK81515.1"/>
    <property type="molecule type" value="Genomic_DNA"/>
</dbReference>
<sequence length="438" mass="46189">MSRVAWTTAGATSTATNIGPLTTIFTPPSSCVSVITMYSSVTIGNGINSGIPNLYLGHFGEGDPACFPLSKPINDFGGDYFYSPGICPYQWTTVPIASGALPPQLGSSALCCPPGFSSSDFFHGCISTPTAAMLLSNVWSATPGYPETFPTTPLSLITVTLLPQQSALVATTSTQGSVSSVITVYPWVTADGVPIMWQSADLALFSQATLSSSASPSELSSSASPSTVASSIVTTSSISATASTHPLPGLSIGAKIGIGVSIPIVVIAIIIGALFSFCRRRRARSGIEAPAAAQYPDKPELYGPAAQNEINYIDVMPSSMNPIELESRTIEAGTGQQVHPYRTSMPSPPPTLQRSSVASPTQRNSSSQSSAPNTAEAYNHARTQDDAEMAAIEESMERLRARKQRLRQLEEIEAQEEEMEERRKAIQRARGANDAGKS</sequence>
<feature type="region of interest" description="Disordered" evidence="1">
    <location>
        <begin position="413"/>
        <end position="438"/>
    </location>
</feature>
<dbReference type="Proteomes" id="UP000250266">
    <property type="component" value="Unassembled WGS sequence"/>
</dbReference>
<evidence type="ECO:0000313" key="4">
    <source>
        <dbReference type="Proteomes" id="UP000250266"/>
    </source>
</evidence>
<proteinExistence type="predicted"/>
<evidence type="ECO:0000256" key="2">
    <source>
        <dbReference type="SAM" id="Phobius"/>
    </source>
</evidence>
<evidence type="ECO:0000256" key="1">
    <source>
        <dbReference type="SAM" id="MobiDB-lite"/>
    </source>
</evidence>
<keyword evidence="2" id="KW-0472">Membrane</keyword>
<feature type="transmembrane region" description="Helical" evidence="2">
    <location>
        <begin position="256"/>
        <end position="277"/>
    </location>
</feature>
<feature type="compositionally biased region" description="Low complexity" evidence="1">
    <location>
        <begin position="358"/>
        <end position="374"/>
    </location>
</feature>
<reference evidence="3 4" key="1">
    <citation type="journal article" date="2016" name="Nat. Commun.">
        <title>Ectomycorrhizal ecology is imprinted in the genome of the dominant symbiotic fungus Cenococcum geophilum.</title>
        <authorList>
            <consortium name="DOE Joint Genome Institute"/>
            <person name="Peter M."/>
            <person name="Kohler A."/>
            <person name="Ohm R.A."/>
            <person name="Kuo A."/>
            <person name="Krutzmann J."/>
            <person name="Morin E."/>
            <person name="Arend M."/>
            <person name="Barry K.W."/>
            <person name="Binder M."/>
            <person name="Choi C."/>
            <person name="Clum A."/>
            <person name="Copeland A."/>
            <person name="Grisel N."/>
            <person name="Haridas S."/>
            <person name="Kipfer T."/>
            <person name="LaButti K."/>
            <person name="Lindquist E."/>
            <person name="Lipzen A."/>
            <person name="Maire R."/>
            <person name="Meier B."/>
            <person name="Mihaltcheva S."/>
            <person name="Molinier V."/>
            <person name="Murat C."/>
            <person name="Poggeler S."/>
            <person name="Quandt C.A."/>
            <person name="Sperisen C."/>
            <person name="Tritt A."/>
            <person name="Tisserant E."/>
            <person name="Crous P.W."/>
            <person name="Henrissat B."/>
            <person name="Nehls U."/>
            <person name="Egli S."/>
            <person name="Spatafora J.W."/>
            <person name="Grigoriev I.V."/>
            <person name="Martin F.M."/>
        </authorList>
    </citation>
    <scope>NUCLEOTIDE SEQUENCE [LARGE SCALE GENOMIC DNA]</scope>
    <source>
        <strain evidence="3 4">CBS 459.81</strain>
    </source>
</reference>
<evidence type="ECO:0000313" key="3">
    <source>
        <dbReference type="EMBL" id="OCK81515.1"/>
    </source>
</evidence>
<dbReference type="OrthoDB" id="4770059at2759"/>
<dbReference type="AlphaFoldDB" id="A0A8E2JG92"/>
<keyword evidence="2" id="KW-1133">Transmembrane helix</keyword>
<name>A0A8E2JG92_9PEZI</name>